<dbReference type="KEGG" id="mag:amb2118"/>
<reference evidence="1 2" key="1">
    <citation type="journal article" date="2005" name="DNA Res.">
        <title>Complete genome sequence of the facultative anaerobic magnetotactic bacterium Magnetospirillum sp. strain AMB-1.</title>
        <authorList>
            <person name="Matsunaga T."/>
            <person name="Okamura Y."/>
            <person name="Fukuda Y."/>
            <person name="Wahyudi A.T."/>
            <person name="Murase Y."/>
            <person name="Takeyama H."/>
        </authorList>
    </citation>
    <scope>NUCLEOTIDE SEQUENCE [LARGE SCALE GENOMIC DNA]</scope>
    <source>
        <strain evidence="2">ATCC 700264 / AMB-1</strain>
    </source>
</reference>
<accession>Q2W5F3</accession>
<dbReference type="HOGENOM" id="CLU_145424_1_0_5"/>
<dbReference type="OrthoDB" id="7358761at2"/>
<gene>
    <name evidence="1" type="ordered locus">amb2118</name>
</gene>
<dbReference type="AlphaFoldDB" id="Q2W5F3"/>
<evidence type="ECO:0000313" key="1">
    <source>
        <dbReference type="EMBL" id="BAE50922.1"/>
    </source>
</evidence>
<dbReference type="RefSeq" id="WP_011384517.1">
    <property type="nucleotide sequence ID" value="NC_007626.1"/>
</dbReference>
<dbReference type="EMBL" id="AP007255">
    <property type="protein sequence ID" value="BAE50922.1"/>
    <property type="molecule type" value="Genomic_DNA"/>
</dbReference>
<protein>
    <submittedName>
        <fullName evidence="1">Uncharacterized protein</fullName>
    </submittedName>
</protein>
<sequence>MANLAKLKLTTATRKVEEKTVEEHMRERMLANLDEQLALAKAMISGTAFAVKQTRYKTDENGERVAFEKNKRLRQWFWHDVTGTWFLELRYGNRPLKLNGEMAAIEVGERGQLVGVLETLIAAVKAGELDKAMAAAKKDRLAMLRKG</sequence>
<keyword evidence="2" id="KW-1185">Reference proteome</keyword>
<proteinExistence type="predicted"/>
<organism evidence="1 2">
    <name type="scientific">Paramagnetospirillum magneticum (strain ATCC 700264 / AMB-1)</name>
    <name type="common">Magnetospirillum magneticum</name>
    <dbReference type="NCBI Taxonomy" id="342108"/>
    <lineage>
        <taxon>Bacteria</taxon>
        <taxon>Pseudomonadati</taxon>
        <taxon>Pseudomonadota</taxon>
        <taxon>Alphaproteobacteria</taxon>
        <taxon>Rhodospirillales</taxon>
        <taxon>Magnetospirillaceae</taxon>
        <taxon>Paramagnetospirillum</taxon>
    </lineage>
</organism>
<dbReference type="STRING" id="342108.amb2118"/>
<name>Q2W5F3_PARM1</name>
<evidence type="ECO:0000313" key="2">
    <source>
        <dbReference type="Proteomes" id="UP000007058"/>
    </source>
</evidence>
<dbReference type="Proteomes" id="UP000007058">
    <property type="component" value="Chromosome"/>
</dbReference>